<keyword evidence="3" id="KW-1185">Reference proteome</keyword>
<comment type="caution">
    <text evidence="2">The sequence shown here is derived from an EMBL/GenBank/DDBJ whole genome shotgun (WGS) entry which is preliminary data.</text>
</comment>
<gene>
    <name evidence="2" type="ORF">PXEA_LOCUS31844</name>
</gene>
<feature type="compositionally biased region" description="Polar residues" evidence="1">
    <location>
        <begin position="314"/>
        <end position="331"/>
    </location>
</feature>
<dbReference type="Proteomes" id="UP000784294">
    <property type="component" value="Unassembled WGS sequence"/>
</dbReference>
<evidence type="ECO:0000313" key="3">
    <source>
        <dbReference type="Proteomes" id="UP000784294"/>
    </source>
</evidence>
<feature type="region of interest" description="Disordered" evidence="1">
    <location>
        <begin position="308"/>
        <end position="331"/>
    </location>
</feature>
<name>A0A3S5C6F4_9PLAT</name>
<evidence type="ECO:0000256" key="1">
    <source>
        <dbReference type="SAM" id="MobiDB-lite"/>
    </source>
</evidence>
<evidence type="ECO:0000313" key="2">
    <source>
        <dbReference type="EMBL" id="VEL38404.1"/>
    </source>
</evidence>
<protein>
    <submittedName>
        <fullName evidence="2">Uncharacterized protein</fullName>
    </submittedName>
</protein>
<sequence length="331" mass="34828">MAFDSKILASHATPINDLGHPVSSSSSDNYVTNSNDQFMLSDCVKDERCRYKSSQICINTASRNINCNTSSGDDDDDVVGIDGSVPTAQIASHETSDSDCSAASIDSSLHSSEEVALACKSTRMVSQVTGWGNDVAVEKIDQLDTVLFENNNSDPILGVIQKEHGLRKSREETDTGETSLQEANNAKASCQLHVLDSSIGLVSLPNQSTDEASDSGIATYSSDEKNAIVTGPSFSDFIRPYSSLTPSTTSPTSASTSPSQLHSFSTTISPPFSLSNSSLSSSMLLTGETNTCKTGLCLLPESTEPAVSRLRQASGASSTKTALSSLQVPAT</sequence>
<organism evidence="2 3">
    <name type="scientific">Protopolystoma xenopodis</name>
    <dbReference type="NCBI Taxonomy" id="117903"/>
    <lineage>
        <taxon>Eukaryota</taxon>
        <taxon>Metazoa</taxon>
        <taxon>Spiralia</taxon>
        <taxon>Lophotrochozoa</taxon>
        <taxon>Platyhelminthes</taxon>
        <taxon>Monogenea</taxon>
        <taxon>Polyopisthocotylea</taxon>
        <taxon>Polystomatidea</taxon>
        <taxon>Polystomatidae</taxon>
        <taxon>Protopolystoma</taxon>
    </lineage>
</organism>
<dbReference type="EMBL" id="CAAALY010257839">
    <property type="protein sequence ID" value="VEL38404.1"/>
    <property type="molecule type" value="Genomic_DNA"/>
</dbReference>
<accession>A0A3S5C6F4</accession>
<proteinExistence type="predicted"/>
<dbReference type="AlphaFoldDB" id="A0A3S5C6F4"/>
<reference evidence="2" key="1">
    <citation type="submission" date="2018-11" db="EMBL/GenBank/DDBJ databases">
        <authorList>
            <consortium name="Pathogen Informatics"/>
        </authorList>
    </citation>
    <scope>NUCLEOTIDE SEQUENCE</scope>
</reference>